<dbReference type="OrthoDB" id="9883353at2"/>
<evidence type="ECO:0000313" key="1">
    <source>
        <dbReference type="EMBL" id="MVT78221.1"/>
    </source>
</evidence>
<name>A0A844TTH1_9BRAD</name>
<evidence type="ECO:0000313" key="2">
    <source>
        <dbReference type="Proteomes" id="UP000449969"/>
    </source>
</evidence>
<protein>
    <submittedName>
        <fullName evidence="1">Uncharacterized protein</fullName>
    </submittedName>
</protein>
<organism evidence="1 2">
    <name type="scientific">Bradyrhizobium cajani</name>
    <dbReference type="NCBI Taxonomy" id="1928661"/>
    <lineage>
        <taxon>Bacteria</taxon>
        <taxon>Pseudomonadati</taxon>
        <taxon>Pseudomonadota</taxon>
        <taxon>Alphaproteobacteria</taxon>
        <taxon>Hyphomicrobiales</taxon>
        <taxon>Nitrobacteraceae</taxon>
        <taxon>Bradyrhizobium</taxon>
    </lineage>
</organism>
<gene>
    <name evidence="1" type="ORF">GPL20_35175</name>
</gene>
<dbReference type="AlphaFoldDB" id="A0A844TTH1"/>
<proteinExistence type="predicted"/>
<accession>A0A844TTH1</accession>
<reference evidence="1 2" key="1">
    <citation type="submission" date="2019-12" db="EMBL/GenBank/DDBJ databases">
        <title>Draft genome sequences Bradyrhizobium cajani AMBPC1010, Bradyrhizobium pachyrhizi AMBPC1040 and Bradyrhizobium yuanmingense ALSPC3051, three plant growth promoting strains isolated from nodules of Cajanus cajan L. in Dominican Republic.</title>
        <authorList>
            <person name="Flores-Felix J.D."/>
            <person name="Araujo J."/>
            <person name="Diaz-Alcantara C."/>
            <person name="Gonzalez-Andres F."/>
            <person name="Velazquez E."/>
        </authorList>
    </citation>
    <scope>NUCLEOTIDE SEQUENCE [LARGE SCALE GENOMIC DNA]</scope>
    <source>
        <strain evidence="1 2">1010</strain>
    </source>
</reference>
<comment type="caution">
    <text evidence="1">The sequence shown here is derived from an EMBL/GenBank/DDBJ whole genome shotgun (WGS) entry which is preliminary data.</text>
</comment>
<dbReference type="RefSeq" id="WP_157336773.1">
    <property type="nucleotide sequence ID" value="NZ_JANADL010000039.1"/>
</dbReference>
<keyword evidence="2" id="KW-1185">Reference proteome</keyword>
<dbReference type="EMBL" id="WQNE01000049">
    <property type="protein sequence ID" value="MVT78221.1"/>
    <property type="molecule type" value="Genomic_DNA"/>
</dbReference>
<dbReference type="Proteomes" id="UP000449969">
    <property type="component" value="Unassembled WGS sequence"/>
</dbReference>
<sequence>MKSVVPLAVAEAIPIVVDADAGLIGVDEYGDPLAALVSRYDQVIGV</sequence>